<dbReference type="RefSeq" id="WP_138656621.1">
    <property type="nucleotide sequence ID" value="NZ_VATY01000001.1"/>
</dbReference>
<feature type="chain" id="PRO_5024451263" description="Bor protein" evidence="1">
    <location>
        <begin position="25"/>
        <end position="96"/>
    </location>
</feature>
<dbReference type="Pfam" id="PF06291">
    <property type="entry name" value="Lambda_Bor"/>
    <property type="match status" value="1"/>
</dbReference>
<reference evidence="2 3" key="1">
    <citation type="submission" date="2019-05" db="EMBL/GenBank/DDBJ databases">
        <authorList>
            <person name="Zhang J.-Y."/>
            <person name="Feg X."/>
            <person name="Du Z.-J."/>
        </authorList>
    </citation>
    <scope>NUCLEOTIDE SEQUENCE [LARGE SCALE GENOMIC DNA]</scope>
    <source>
        <strain evidence="2 3">RZ26</strain>
    </source>
</reference>
<keyword evidence="1" id="KW-0732">Signal</keyword>
<dbReference type="AlphaFoldDB" id="A0A5S3PUU5"/>
<proteinExistence type="predicted"/>
<evidence type="ECO:0000313" key="2">
    <source>
        <dbReference type="EMBL" id="TMM58688.1"/>
    </source>
</evidence>
<sequence length="96" mass="10355">MKRITKLSTIAAITFLFASCSSSQQIVGKGAQGTSYAKELNHHMFFGTVKDDSCNPEEMAGSANDYTVSTKQTFGNIVLAVLTLGIYTPTQTIVTR</sequence>
<keyword evidence="3" id="KW-1185">Reference proteome</keyword>
<dbReference type="PROSITE" id="PS51257">
    <property type="entry name" value="PROKAR_LIPOPROTEIN"/>
    <property type="match status" value="1"/>
</dbReference>
<dbReference type="EMBL" id="VATY01000001">
    <property type="protein sequence ID" value="TMM58688.1"/>
    <property type="molecule type" value="Genomic_DNA"/>
</dbReference>
<comment type="caution">
    <text evidence="2">The sequence shown here is derived from an EMBL/GenBank/DDBJ whole genome shotgun (WGS) entry which is preliminary data.</text>
</comment>
<gene>
    <name evidence="2" type="ORF">FEE95_04465</name>
</gene>
<feature type="signal peptide" evidence="1">
    <location>
        <begin position="1"/>
        <end position="24"/>
    </location>
</feature>
<name>A0A5S3PUU5_9FLAO</name>
<organism evidence="2 3">
    <name type="scientific">Maribacter algarum</name>
    <name type="common">ex Zhang et al. 2020</name>
    <dbReference type="NCBI Taxonomy" id="2578118"/>
    <lineage>
        <taxon>Bacteria</taxon>
        <taxon>Pseudomonadati</taxon>
        <taxon>Bacteroidota</taxon>
        <taxon>Flavobacteriia</taxon>
        <taxon>Flavobacteriales</taxon>
        <taxon>Flavobacteriaceae</taxon>
        <taxon>Maribacter</taxon>
    </lineage>
</organism>
<dbReference type="InterPro" id="IPR010438">
    <property type="entry name" value="Lambda_Bor"/>
</dbReference>
<dbReference type="OrthoDB" id="1453440at2"/>
<accession>A0A5S3PUU5</accession>
<protein>
    <recommendedName>
        <fullName evidence="4">Bor protein</fullName>
    </recommendedName>
</protein>
<evidence type="ECO:0008006" key="4">
    <source>
        <dbReference type="Google" id="ProtNLM"/>
    </source>
</evidence>
<dbReference type="Proteomes" id="UP000310314">
    <property type="component" value="Unassembled WGS sequence"/>
</dbReference>
<evidence type="ECO:0000256" key="1">
    <source>
        <dbReference type="SAM" id="SignalP"/>
    </source>
</evidence>
<evidence type="ECO:0000313" key="3">
    <source>
        <dbReference type="Proteomes" id="UP000310314"/>
    </source>
</evidence>